<sequence>MQSFKESHSHESLLSPSSAAEALDLTLDEDAIIKPVHSSILGQEYCFEVTTASGTKCFACRSAAERDKWIENLQRAVKPNKDNSRRVDNVLKLWIIEARELPAKKRYYCELCLDDMLYARTTSKPRTDTVFWGEHFEFNNLPAVRNLRLHLYKETDKKRRKEKSTYLGLVSIPISSITGRQFVEQWYPVIQPSVLAKGGGVGGGKIINASLRLKARYQTMSILPMELYKEFAEYVTNNYRTLCAVLEPLLSVKSKEEVACALVHILQSTGKAKVRVALKLNPLLHLHRQLPASDVLLGQTEEGKAGWLSADFLSDMAMCEVDRFIDREHLIFRENTLATKAIEEYLKLIGHKYLKDAIGEFIRALYESEENCEVDPMRTPPSVLPDHQANLRMCCELALCKIVNSHCVFPRELKEVFASWRVRCAERGREDIADRLISNSLFLRFLCPAIMSPSLFNLTQEYPDEQTSRTLTLIAKVVQNLANFSKFGSKEEYMWFMNEFLEMEWGSMQQFLYEISNLDSMTNAGGFEGYIDLGRELSILHSLLWEVMAQLSKDAIIKLGPLPRLLNDISMALRNPHLQRQPSHQTDRPPPERQTERLLSRPSFNRGVSSDYQSFMMRDLNSSIDMTRLPSPTSGLSSGGVMSSRAGMGGFADRDHQHRASKDVFYVTRPPLARSSPAYCTSSSDITEPDPKVLTIRTCQGGPLRSACKISHSPDSRMNSISNLQSVGDMLNSSQASISGLGSYGGLGGLGSGLGGPLRAGGRLSAGSGGSSMSGGLRLSQMGTTTDSLSQQQQQQAAALRYPLSFQNPLFHMAADGPQLHHQHSRAQPPPPLLLAPEPETGVHPSYIPAFGHGGFSRSEDLSTLRPGANLGPSIIHSHSYSDDYSRHDYGRRQLSVHMQDNIPQQQQHLGGSPSSLATPPSTVQPVRQSSVAPPPQRVKSQASHQLSVSSAAAPAPPAKMRPQSGNLLQSPESGFGVRQQAPRQQLSVKDSPAPGLPHQQSSVRETPGPQGPTGGATQTPQPSQQQPQQQHLLKPSISKQGSQSPSTLNPPTPASERTVAWVSNMPHLSADIESSRIDREEFKLKEYSKSMDESRLDRVREYEEEIHSLKERLMMSHRKLEEYERRLLTQEQQTNKILLQYQSRLEDSERRLRQQQMEKDSQIKGIINRIERQRKRGRVKRVEKYMVDG</sequence>
<dbReference type="SUPFAM" id="SSF48350">
    <property type="entry name" value="GTPase activation domain, GAP"/>
    <property type="match status" value="1"/>
</dbReference>
<dbReference type="InterPro" id="IPR008936">
    <property type="entry name" value="Rho_GTPase_activation_prot"/>
</dbReference>
<feature type="region of interest" description="Disordered" evidence="4">
    <location>
        <begin position="905"/>
        <end position="1056"/>
    </location>
</feature>
<accession>A0A8T2P6V9</accession>
<dbReference type="OrthoDB" id="5572587at2759"/>
<dbReference type="FunFam" id="2.60.40.150:FF:000010">
    <property type="entry name" value="Ras GTPase-activating protein nGAP isoform 2"/>
    <property type="match status" value="1"/>
</dbReference>
<evidence type="ECO:0000256" key="4">
    <source>
        <dbReference type="SAM" id="MobiDB-lite"/>
    </source>
</evidence>
<feature type="coiled-coil region" evidence="3">
    <location>
        <begin position="1100"/>
        <end position="1159"/>
    </location>
</feature>
<dbReference type="PANTHER" id="PTHR10194:SF25">
    <property type="entry name" value="RAS_RAP GTPASE-ACTIVATING PROTEIN SYNGAP"/>
    <property type="match status" value="1"/>
</dbReference>
<dbReference type="Pfam" id="PF25321">
    <property type="entry name" value="PH_RASGAP"/>
    <property type="match status" value="1"/>
</dbReference>
<dbReference type="CDD" id="cd22265">
    <property type="entry name" value="UDM1_RNF168"/>
    <property type="match status" value="1"/>
</dbReference>
<dbReference type="InterPro" id="IPR001849">
    <property type="entry name" value="PH_domain"/>
</dbReference>
<evidence type="ECO:0000259" key="5">
    <source>
        <dbReference type="PROSITE" id="PS50003"/>
    </source>
</evidence>
<dbReference type="Pfam" id="PF12004">
    <property type="entry name" value="DAB2P_C"/>
    <property type="match status" value="1"/>
</dbReference>
<keyword evidence="3" id="KW-0175">Coiled coil</keyword>
<dbReference type="SUPFAM" id="SSF50729">
    <property type="entry name" value="PH domain-like"/>
    <property type="match status" value="1"/>
</dbReference>
<feature type="compositionally biased region" description="Polar residues" evidence="4">
    <location>
        <begin position="939"/>
        <end position="951"/>
    </location>
</feature>
<feature type="domain" description="PH" evidence="5">
    <location>
        <begin position="1"/>
        <end position="78"/>
    </location>
</feature>
<protein>
    <recommendedName>
        <fullName evidence="10">Ras/Rap GTPase-activating protein SynGAP-like</fullName>
    </recommendedName>
</protein>
<dbReference type="InterPro" id="IPR039360">
    <property type="entry name" value="Ras_GTPase"/>
</dbReference>
<gene>
    <name evidence="8" type="ORF">JZ751_009814</name>
</gene>
<evidence type="ECO:0000256" key="3">
    <source>
        <dbReference type="SAM" id="Coils"/>
    </source>
</evidence>
<dbReference type="PANTHER" id="PTHR10194">
    <property type="entry name" value="RAS GTPASE-ACTIVATING PROTEINS"/>
    <property type="match status" value="1"/>
</dbReference>
<dbReference type="Pfam" id="PF00616">
    <property type="entry name" value="RasGAP"/>
    <property type="match status" value="2"/>
</dbReference>
<dbReference type="InterPro" id="IPR023152">
    <property type="entry name" value="RasGAP_CS"/>
</dbReference>
<dbReference type="CDD" id="cd05136">
    <property type="entry name" value="RasGAP_DAB2IP"/>
    <property type="match status" value="1"/>
</dbReference>
<comment type="caution">
    <text evidence="8">The sequence shown here is derived from an EMBL/GenBank/DDBJ whole genome shotgun (WGS) entry which is preliminary data.</text>
</comment>
<dbReference type="CDD" id="cd04013">
    <property type="entry name" value="C2_SynGAP_like"/>
    <property type="match status" value="1"/>
</dbReference>
<proteinExistence type="predicted"/>
<dbReference type="PROSITE" id="PS00509">
    <property type="entry name" value="RAS_GTPASE_ACTIV_1"/>
    <property type="match status" value="1"/>
</dbReference>
<dbReference type="InterPro" id="IPR011993">
    <property type="entry name" value="PH-like_dom_sf"/>
</dbReference>
<dbReference type="InterPro" id="IPR021887">
    <property type="entry name" value="DAB2P_C"/>
</dbReference>
<dbReference type="Proteomes" id="UP000824540">
    <property type="component" value="Unassembled WGS sequence"/>
</dbReference>
<evidence type="ECO:0000259" key="7">
    <source>
        <dbReference type="PROSITE" id="PS50018"/>
    </source>
</evidence>
<evidence type="ECO:0000256" key="1">
    <source>
        <dbReference type="ARBA" id="ARBA00022468"/>
    </source>
</evidence>
<dbReference type="PROSITE" id="PS50003">
    <property type="entry name" value="PH_DOMAIN"/>
    <property type="match status" value="1"/>
</dbReference>
<evidence type="ECO:0000313" key="9">
    <source>
        <dbReference type="Proteomes" id="UP000824540"/>
    </source>
</evidence>
<feature type="compositionally biased region" description="Basic and acidic residues" evidence="4">
    <location>
        <begin position="585"/>
        <end position="599"/>
    </location>
</feature>
<dbReference type="PROSITE" id="PS50004">
    <property type="entry name" value="C2"/>
    <property type="match status" value="1"/>
</dbReference>
<dbReference type="PROSITE" id="PS50018">
    <property type="entry name" value="RAS_GTPASE_ACTIV_2"/>
    <property type="match status" value="1"/>
</dbReference>
<evidence type="ECO:0000256" key="2">
    <source>
        <dbReference type="ARBA" id="ARBA00022553"/>
    </source>
</evidence>
<dbReference type="InterPro" id="IPR001936">
    <property type="entry name" value="RasGAP_dom"/>
</dbReference>
<dbReference type="SMART" id="SM00239">
    <property type="entry name" value="C2"/>
    <property type="match status" value="1"/>
</dbReference>
<feature type="compositionally biased region" description="Low complexity" evidence="4">
    <location>
        <begin position="1016"/>
        <end position="1031"/>
    </location>
</feature>
<dbReference type="FunFam" id="1.10.506.10:FF:000001">
    <property type="entry name" value="Ras GTPase-activating protein nGAP isoform 2"/>
    <property type="match status" value="1"/>
</dbReference>
<feature type="compositionally biased region" description="Polar residues" evidence="4">
    <location>
        <begin position="1038"/>
        <end position="1048"/>
    </location>
</feature>
<dbReference type="Gene3D" id="1.10.506.10">
    <property type="entry name" value="GTPase Activation - p120gap, domain 1"/>
    <property type="match status" value="2"/>
</dbReference>
<feature type="region of interest" description="Disordered" evidence="4">
    <location>
        <begin position="578"/>
        <end position="607"/>
    </location>
</feature>
<feature type="compositionally biased region" description="Polar residues" evidence="4">
    <location>
        <begin position="964"/>
        <end position="973"/>
    </location>
</feature>
<keyword evidence="9" id="KW-1185">Reference proteome</keyword>
<keyword evidence="2" id="KW-0597">Phosphoprotein</keyword>
<evidence type="ECO:0000313" key="8">
    <source>
        <dbReference type="EMBL" id="KAG9345268.1"/>
    </source>
</evidence>
<dbReference type="InterPro" id="IPR000008">
    <property type="entry name" value="C2_dom"/>
</dbReference>
<dbReference type="InterPro" id="IPR057606">
    <property type="entry name" value="SynGAP1-like_PH"/>
</dbReference>
<feature type="domain" description="Ras-GAP" evidence="7">
    <location>
        <begin position="312"/>
        <end position="483"/>
    </location>
</feature>
<dbReference type="Gene3D" id="2.60.40.150">
    <property type="entry name" value="C2 domain"/>
    <property type="match status" value="1"/>
</dbReference>
<name>A0A8T2P6V9_9TELE</name>
<dbReference type="SUPFAM" id="SSF49562">
    <property type="entry name" value="C2 domain (Calcium/lipid-binding domain, CaLB)"/>
    <property type="match status" value="1"/>
</dbReference>
<keyword evidence="1" id="KW-0343">GTPase activation</keyword>
<dbReference type="SMART" id="SM00323">
    <property type="entry name" value="RasGAP"/>
    <property type="match status" value="1"/>
</dbReference>
<dbReference type="AlphaFoldDB" id="A0A8T2P6V9"/>
<dbReference type="EMBL" id="JAFBMS010000018">
    <property type="protein sequence ID" value="KAG9345268.1"/>
    <property type="molecule type" value="Genomic_DNA"/>
</dbReference>
<evidence type="ECO:0008006" key="10">
    <source>
        <dbReference type="Google" id="ProtNLM"/>
    </source>
</evidence>
<dbReference type="GO" id="GO:0005096">
    <property type="term" value="F:GTPase activator activity"/>
    <property type="evidence" value="ECO:0007669"/>
    <property type="project" value="UniProtKB-KW"/>
</dbReference>
<dbReference type="Gene3D" id="2.30.29.30">
    <property type="entry name" value="Pleckstrin-homology domain (PH domain)/Phosphotyrosine-binding domain (PTB)"/>
    <property type="match status" value="1"/>
</dbReference>
<feature type="compositionally biased region" description="Polar residues" evidence="4">
    <location>
        <begin position="905"/>
        <end position="932"/>
    </location>
</feature>
<organism evidence="8 9">
    <name type="scientific">Albula glossodonta</name>
    <name type="common">roundjaw bonefish</name>
    <dbReference type="NCBI Taxonomy" id="121402"/>
    <lineage>
        <taxon>Eukaryota</taxon>
        <taxon>Metazoa</taxon>
        <taxon>Chordata</taxon>
        <taxon>Craniata</taxon>
        <taxon>Vertebrata</taxon>
        <taxon>Euteleostomi</taxon>
        <taxon>Actinopterygii</taxon>
        <taxon>Neopterygii</taxon>
        <taxon>Teleostei</taxon>
        <taxon>Albuliformes</taxon>
        <taxon>Albulidae</taxon>
        <taxon>Albula</taxon>
    </lineage>
</organism>
<reference evidence="8" key="1">
    <citation type="thesis" date="2021" institute="BYU ScholarsArchive" country="Provo, UT, USA">
        <title>Applications of and Algorithms for Genome Assembly and Genomic Analyses with an Emphasis on Marine Teleosts.</title>
        <authorList>
            <person name="Pickett B.D."/>
        </authorList>
    </citation>
    <scope>NUCLEOTIDE SEQUENCE</scope>
    <source>
        <strain evidence="8">HI-2016</strain>
    </source>
</reference>
<dbReference type="InterPro" id="IPR035892">
    <property type="entry name" value="C2_domain_sf"/>
</dbReference>
<feature type="domain" description="C2" evidence="6">
    <location>
        <begin position="69"/>
        <end position="187"/>
    </location>
</feature>
<dbReference type="Pfam" id="PF00168">
    <property type="entry name" value="C2"/>
    <property type="match status" value="1"/>
</dbReference>
<evidence type="ECO:0000259" key="6">
    <source>
        <dbReference type="PROSITE" id="PS50004"/>
    </source>
</evidence>